<feature type="signal peptide" evidence="4">
    <location>
        <begin position="1"/>
        <end position="22"/>
    </location>
</feature>
<dbReference type="AlphaFoldDB" id="A0A2A4TAC3"/>
<dbReference type="Gene3D" id="3.10.105.10">
    <property type="entry name" value="Dipeptide-binding Protein, Domain 3"/>
    <property type="match status" value="1"/>
</dbReference>
<dbReference type="InterPro" id="IPR030678">
    <property type="entry name" value="Peptide/Ni-bd"/>
</dbReference>
<protein>
    <submittedName>
        <fullName evidence="6">Nickel/dipeptide/oligopeptide ABC transporter substrate-binding protein</fullName>
    </submittedName>
</protein>
<accession>A0A2A4TAC3</accession>
<dbReference type="Pfam" id="PF00496">
    <property type="entry name" value="SBP_bac_5"/>
    <property type="match status" value="1"/>
</dbReference>
<evidence type="ECO:0000256" key="2">
    <source>
        <dbReference type="ARBA" id="ARBA00022448"/>
    </source>
</evidence>
<dbReference type="InterPro" id="IPR039424">
    <property type="entry name" value="SBP_5"/>
</dbReference>
<dbReference type="GO" id="GO:0042597">
    <property type="term" value="C:periplasmic space"/>
    <property type="evidence" value="ECO:0007669"/>
    <property type="project" value="UniProtKB-ARBA"/>
</dbReference>
<feature type="chain" id="PRO_5012924038" evidence="4">
    <location>
        <begin position="23"/>
        <end position="501"/>
    </location>
</feature>
<dbReference type="SUPFAM" id="SSF53850">
    <property type="entry name" value="Periplasmic binding protein-like II"/>
    <property type="match status" value="1"/>
</dbReference>
<dbReference type="Proteomes" id="UP000218113">
    <property type="component" value="Unassembled WGS sequence"/>
</dbReference>
<evidence type="ECO:0000256" key="1">
    <source>
        <dbReference type="ARBA" id="ARBA00005695"/>
    </source>
</evidence>
<dbReference type="Gene3D" id="3.40.190.10">
    <property type="entry name" value="Periplasmic binding protein-like II"/>
    <property type="match status" value="1"/>
</dbReference>
<dbReference type="GO" id="GO:0043190">
    <property type="term" value="C:ATP-binding cassette (ABC) transporter complex"/>
    <property type="evidence" value="ECO:0007669"/>
    <property type="project" value="InterPro"/>
</dbReference>
<dbReference type="InterPro" id="IPR000914">
    <property type="entry name" value="SBP_5_dom"/>
</dbReference>
<evidence type="ECO:0000256" key="4">
    <source>
        <dbReference type="SAM" id="SignalP"/>
    </source>
</evidence>
<evidence type="ECO:0000313" key="7">
    <source>
        <dbReference type="Proteomes" id="UP000218113"/>
    </source>
</evidence>
<dbReference type="PIRSF" id="PIRSF002741">
    <property type="entry name" value="MppA"/>
    <property type="match status" value="1"/>
</dbReference>
<name>A0A2A4TAC3_9DELT</name>
<proteinExistence type="inferred from homology"/>
<keyword evidence="3 4" id="KW-0732">Signal</keyword>
<dbReference type="Gene3D" id="3.90.76.10">
    <property type="entry name" value="Dipeptide-binding Protein, Domain 1"/>
    <property type="match status" value="1"/>
</dbReference>
<sequence length="501" mass="56384">MIKKGLIFVLFSFCCLLSTVGAQTLRVTLESIPQARGWSMSTSGGELVYSQWVFDSLVQRGEQQKIEPRLAIKWEQVSPTTLRFHLRKDVVFHSGNAFTAKDVAWTLEKLKESASRGQGFDSLQAKVLDDHTIELSSNTESGLLLNLAAYLYPADRRFYEKAQAAEKSQEALLESGTGKYQVTQRQDEKKVVMEVFSEHWDQKVKGNVQKIIITSIAQGDLRVEALLAGKTDLISSIPLKEHKRLRRSRRVKLFSADSNQVVSLQINQTRNESLRDLRVRLAIAFAIRNHGLVKQVLVGAAKAATQYPPKGSIDYNPKLRSRYSLKRASRYLKQAGLDQGFALDMIAADDNQEIAQKIVTMLGKVKIKVNLKIIPRQSYLEQFLLKQADLQMISWAPQAENAADYYQAMLLTPNADKQLGKYNSGNYSNPILDAVVLASSSEVDPLRRIKLLQAAAKIAYDDVAFVPLYWKKDSWAAKRTLKLSPLMNQQNLPVLSKLVLK</sequence>
<comment type="similarity">
    <text evidence="1">Belongs to the bacterial solute-binding protein 5 family.</text>
</comment>
<gene>
    <name evidence="6" type="ORF">COB67_03145</name>
</gene>
<dbReference type="GO" id="GO:1904680">
    <property type="term" value="F:peptide transmembrane transporter activity"/>
    <property type="evidence" value="ECO:0007669"/>
    <property type="project" value="TreeGrafter"/>
</dbReference>
<evidence type="ECO:0000313" key="6">
    <source>
        <dbReference type="EMBL" id="PCI29917.1"/>
    </source>
</evidence>
<organism evidence="6 7">
    <name type="scientific">SAR324 cluster bacterium</name>
    <dbReference type="NCBI Taxonomy" id="2024889"/>
    <lineage>
        <taxon>Bacteria</taxon>
        <taxon>Deltaproteobacteria</taxon>
        <taxon>SAR324 cluster</taxon>
    </lineage>
</organism>
<dbReference type="PANTHER" id="PTHR30290">
    <property type="entry name" value="PERIPLASMIC BINDING COMPONENT OF ABC TRANSPORTER"/>
    <property type="match status" value="1"/>
</dbReference>
<dbReference type="PANTHER" id="PTHR30290:SF9">
    <property type="entry name" value="OLIGOPEPTIDE-BINDING PROTEIN APPA"/>
    <property type="match status" value="1"/>
</dbReference>
<keyword evidence="2" id="KW-0813">Transport</keyword>
<evidence type="ECO:0000259" key="5">
    <source>
        <dbReference type="Pfam" id="PF00496"/>
    </source>
</evidence>
<feature type="domain" description="Solute-binding protein family 5" evidence="5">
    <location>
        <begin position="65"/>
        <end position="414"/>
    </location>
</feature>
<comment type="caution">
    <text evidence="6">The sequence shown here is derived from an EMBL/GenBank/DDBJ whole genome shotgun (WGS) entry which is preliminary data.</text>
</comment>
<reference evidence="7" key="1">
    <citation type="submission" date="2017-08" db="EMBL/GenBank/DDBJ databases">
        <title>A dynamic microbial community with high functional redundancy inhabits the cold, oxic subseafloor aquifer.</title>
        <authorList>
            <person name="Tully B.J."/>
            <person name="Wheat C.G."/>
            <person name="Glazer B.T."/>
            <person name="Huber J.A."/>
        </authorList>
    </citation>
    <scope>NUCLEOTIDE SEQUENCE [LARGE SCALE GENOMIC DNA]</scope>
</reference>
<dbReference type="EMBL" id="NVSR01000009">
    <property type="protein sequence ID" value="PCI29917.1"/>
    <property type="molecule type" value="Genomic_DNA"/>
</dbReference>
<evidence type="ECO:0000256" key="3">
    <source>
        <dbReference type="ARBA" id="ARBA00022729"/>
    </source>
</evidence>
<dbReference type="GO" id="GO:0015833">
    <property type="term" value="P:peptide transport"/>
    <property type="evidence" value="ECO:0007669"/>
    <property type="project" value="TreeGrafter"/>
</dbReference>